<accession>A0A9D2GUY6</accession>
<dbReference type="AlphaFoldDB" id="A0A9D2GUY6"/>
<organism evidence="2 3">
    <name type="scientific">Candidatus Mucispirillum faecigallinarum</name>
    <dbReference type="NCBI Taxonomy" id="2838699"/>
    <lineage>
        <taxon>Bacteria</taxon>
        <taxon>Pseudomonadati</taxon>
        <taxon>Deferribacterota</taxon>
        <taxon>Deferribacteres</taxon>
        <taxon>Deferribacterales</taxon>
        <taxon>Mucispirillaceae</taxon>
        <taxon>Mucispirillum</taxon>
    </lineage>
</organism>
<name>A0A9D2GUY6_9BACT</name>
<dbReference type="GO" id="GO:0008803">
    <property type="term" value="F:bis(5'-nucleosyl)-tetraphosphatase (symmetrical) activity"/>
    <property type="evidence" value="ECO:0007669"/>
    <property type="project" value="TreeGrafter"/>
</dbReference>
<dbReference type="PROSITE" id="PS00125">
    <property type="entry name" value="SER_THR_PHOSPHATASE"/>
    <property type="match status" value="1"/>
</dbReference>
<reference evidence="2" key="1">
    <citation type="journal article" date="2021" name="PeerJ">
        <title>Extensive microbial diversity within the chicken gut microbiome revealed by metagenomics and culture.</title>
        <authorList>
            <person name="Gilroy R."/>
            <person name="Ravi A."/>
            <person name="Getino M."/>
            <person name="Pursley I."/>
            <person name="Horton D.L."/>
            <person name="Alikhan N.F."/>
            <person name="Baker D."/>
            <person name="Gharbi K."/>
            <person name="Hall N."/>
            <person name="Watson M."/>
            <person name="Adriaenssens E.M."/>
            <person name="Foster-Nyarko E."/>
            <person name="Jarju S."/>
            <person name="Secka A."/>
            <person name="Antonio M."/>
            <person name="Oren A."/>
            <person name="Chaudhuri R.R."/>
            <person name="La Ragione R."/>
            <person name="Hildebrand F."/>
            <person name="Pallen M.J."/>
        </authorList>
    </citation>
    <scope>NUCLEOTIDE SEQUENCE</scope>
    <source>
        <strain evidence="2">ChiW4-1371</strain>
    </source>
</reference>
<dbReference type="InterPro" id="IPR029052">
    <property type="entry name" value="Metallo-depent_PP-like"/>
</dbReference>
<evidence type="ECO:0000313" key="3">
    <source>
        <dbReference type="Proteomes" id="UP000824176"/>
    </source>
</evidence>
<dbReference type="GO" id="GO:0016791">
    <property type="term" value="F:phosphatase activity"/>
    <property type="evidence" value="ECO:0007669"/>
    <property type="project" value="TreeGrafter"/>
</dbReference>
<evidence type="ECO:0000313" key="2">
    <source>
        <dbReference type="EMBL" id="HIZ89701.1"/>
    </source>
</evidence>
<sequence length="258" mass="30266">MLAVVGDVHGSITTLKKLYYTLTDKYLIHRFIFLGDLVDRGLYSKEVIEFLMDRQGECLMTFLRGNHEDMLINSVENQERYPDFVWHERVGLSTVASFMGITMEEAAKKTQWEITPYFLPYMEFFNGFTEYYIEHTKKHKFLFSHAGPAFYDLPPNRQYEGCSEDEKQRHYPFLWHTKPKSFKGKYFDYMIVHGHEAIVDKNSTEEELHNVTPLLHKDKNGDIISINIDTGCCYGGKLSAMIIDEKGNFKFELMRCDD</sequence>
<dbReference type="PANTHER" id="PTHR42850:SF4">
    <property type="entry name" value="ZINC-DEPENDENT ENDOPOLYPHOSPHATASE"/>
    <property type="match status" value="1"/>
</dbReference>
<dbReference type="InterPro" id="IPR006186">
    <property type="entry name" value="Ser/Thr-sp_prot-phosphatase"/>
</dbReference>
<feature type="domain" description="Serine/threonine specific protein phosphatases" evidence="1">
    <location>
        <begin position="63"/>
        <end position="68"/>
    </location>
</feature>
<dbReference type="SUPFAM" id="SSF56300">
    <property type="entry name" value="Metallo-dependent phosphatases"/>
    <property type="match status" value="1"/>
</dbReference>
<dbReference type="PRINTS" id="PR00114">
    <property type="entry name" value="STPHPHTASE"/>
</dbReference>
<evidence type="ECO:0000259" key="1">
    <source>
        <dbReference type="PROSITE" id="PS00125"/>
    </source>
</evidence>
<gene>
    <name evidence="2" type="ORF">H9804_07130</name>
</gene>
<dbReference type="PANTHER" id="PTHR42850">
    <property type="entry name" value="METALLOPHOSPHOESTERASE"/>
    <property type="match status" value="1"/>
</dbReference>
<dbReference type="GO" id="GO:0110154">
    <property type="term" value="P:RNA decapping"/>
    <property type="evidence" value="ECO:0007669"/>
    <property type="project" value="TreeGrafter"/>
</dbReference>
<dbReference type="Proteomes" id="UP000824176">
    <property type="component" value="Unassembled WGS sequence"/>
</dbReference>
<proteinExistence type="predicted"/>
<dbReference type="GO" id="GO:0005737">
    <property type="term" value="C:cytoplasm"/>
    <property type="evidence" value="ECO:0007669"/>
    <property type="project" value="TreeGrafter"/>
</dbReference>
<protein>
    <submittedName>
        <fullName evidence="2">Metallophosphoesterase</fullName>
    </submittedName>
</protein>
<dbReference type="EMBL" id="DXAQ01000110">
    <property type="protein sequence ID" value="HIZ89701.1"/>
    <property type="molecule type" value="Genomic_DNA"/>
</dbReference>
<dbReference type="InterPro" id="IPR050126">
    <property type="entry name" value="Ap4A_hydrolase"/>
</dbReference>
<reference evidence="2" key="2">
    <citation type="submission" date="2021-04" db="EMBL/GenBank/DDBJ databases">
        <authorList>
            <person name="Gilroy R."/>
        </authorList>
    </citation>
    <scope>NUCLEOTIDE SEQUENCE</scope>
    <source>
        <strain evidence="2">ChiW4-1371</strain>
    </source>
</reference>
<comment type="caution">
    <text evidence="2">The sequence shown here is derived from an EMBL/GenBank/DDBJ whole genome shotgun (WGS) entry which is preliminary data.</text>
</comment>
<dbReference type="Pfam" id="PF00149">
    <property type="entry name" value="Metallophos"/>
    <property type="match status" value="1"/>
</dbReference>
<dbReference type="InterPro" id="IPR004843">
    <property type="entry name" value="Calcineurin-like_PHP"/>
</dbReference>
<dbReference type="Gene3D" id="3.60.21.10">
    <property type="match status" value="1"/>
</dbReference>